<keyword evidence="1" id="KW-0223">Dioxygenase</keyword>
<evidence type="ECO:0000313" key="1">
    <source>
        <dbReference type="EMBL" id="MYD91636.1"/>
    </source>
</evidence>
<dbReference type="PANTHER" id="PTHR20883">
    <property type="entry name" value="PHYTANOYL-COA DIOXYGENASE DOMAIN CONTAINING 1"/>
    <property type="match status" value="1"/>
</dbReference>
<comment type="caution">
    <text evidence="1">The sequence shown here is derived from an EMBL/GenBank/DDBJ whole genome shotgun (WGS) entry which is preliminary data.</text>
</comment>
<proteinExistence type="predicted"/>
<reference evidence="1" key="1">
    <citation type="submission" date="2019-09" db="EMBL/GenBank/DDBJ databases">
        <title>Characterisation of the sponge microbiome using genome-centric metagenomics.</title>
        <authorList>
            <person name="Engelberts J.P."/>
            <person name="Robbins S.J."/>
            <person name="De Goeij J.M."/>
            <person name="Aranda M."/>
            <person name="Bell S.C."/>
            <person name="Webster N.S."/>
        </authorList>
    </citation>
    <scope>NUCLEOTIDE SEQUENCE</scope>
    <source>
        <strain evidence="1">SB0662_bin_9</strain>
    </source>
</reference>
<dbReference type="AlphaFoldDB" id="A0A6B1DX87"/>
<sequence>MDRAGQRLQLAEDGYTLLPNILSSEMLERARQVSNEVLEAQDRDHFERQRSTGSLIGVQTHPWFAELVAWTPALQALDDLGFADPRFTSGFVISKPPHSPPLFWHQDWYGWNEPCSYTEPTLQVFLMYYLVDTTPDNGCLRVLRGSHRRRHEMHDLVPEAHTESLHRATDPDHPAFHPIPEDTAVPVTAGDLVVGDARLLHGAYANNSDHRRTVLTLWFHRWDCYSEPLRAHMASEGNMVSQWPPEAQARIEGLIPDYTGDAEPIVRNRVPGPDFR</sequence>
<dbReference type="GO" id="GO:0016706">
    <property type="term" value="F:2-oxoglutarate-dependent dioxygenase activity"/>
    <property type="evidence" value="ECO:0007669"/>
    <property type="project" value="UniProtKB-ARBA"/>
</dbReference>
<accession>A0A6B1DX87</accession>
<protein>
    <submittedName>
        <fullName evidence="1">Phytanoyl-CoA dioxygenase family protein</fullName>
    </submittedName>
</protein>
<keyword evidence="1" id="KW-0560">Oxidoreductase</keyword>
<dbReference type="PANTHER" id="PTHR20883:SF48">
    <property type="entry name" value="ECTOINE DIOXYGENASE"/>
    <property type="match status" value="1"/>
</dbReference>
<dbReference type="Pfam" id="PF05721">
    <property type="entry name" value="PhyH"/>
    <property type="match status" value="1"/>
</dbReference>
<dbReference type="EMBL" id="VXPY01000105">
    <property type="protein sequence ID" value="MYD91636.1"/>
    <property type="molecule type" value="Genomic_DNA"/>
</dbReference>
<organism evidence="1">
    <name type="scientific">Caldilineaceae bacterium SB0662_bin_9</name>
    <dbReference type="NCBI Taxonomy" id="2605258"/>
    <lineage>
        <taxon>Bacteria</taxon>
        <taxon>Bacillati</taxon>
        <taxon>Chloroflexota</taxon>
        <taxon>Caldilineae</taxon>
        <taxon>Caldilineales</taxon>
        <taxon>Caldilineaceae</taxon>
    </lineage>
</organism>
<gene>
    <name evidence="1" type="ORF">F4Y08_15110</name>
</gene>
<dbReference type="GO" id="GO:0005506">
    <property type="term" value="F:iron ion binding"/>
    <property type="evidence" value="ECO:0007669"/>
    <property type="project" value="UniProtKB-ARBA"/>
</dbReference>
<dbReference type="InterPro" id="IPR008775">
    <property type="entry name" value="Phytyl_CoA_dOase-like"/>
</dbReference>
<name>A0A6B1DX87_9CHLR</name>
<dbReference type="SUPFAM" id="SSF51197">
    <property type="entry name" value="Clavaminate synthase-like"/>
    <property type="match status" value="1"/>
</dbReference>
<dbReference type="Gene3D" id="2.60.120.620">
    <property type="entry name" value="q2cbj1_9rhob like domain"/>
    <property type="match status" value="1"/>
</dbReference>